<dbReference type="SMART" id="SM00028">
    <property type="entry name" value="TPR"/>
    <property type="match status" value="5"/>
</dbReference>
<sequence>MSVFEISEIGKFIRKVRKERSLRLEDLSDEQISTATISNIERGVPHVNKEKVYYLMQKLGLNANDLPSMLMRDTENMETMQLKLMAIESMIRMDEHEKAYKKLCNISDATREEYASMFHSLRGRYFLKTSEWKKAERELIDSNRFISQENEVKNNLEAINFNYLAYLQYIQNDLQQALIYAERGLDVYREELVDPEQIKYVLMTNRVIYLEKLGKTDEALKRLDELWVYLPIVRKTEIILPMYALRADLYRRMKLYSDAIRYAREGIQIATTSSFYNEMFQIWTILGTIYVEQNNLNDAETCFSYILDLESRVAQKQELVRAYCSLGNLYLLQGKSDESKRILQQAISWAEKLNDALKLSNALIIMGRLMKTMGQQEEGVQYLIQAAQIAEQHDYSQKQFLACYELASCYDSIGDKKRFQEAIDQMYQAQRKVDQKQALFDVW</sequence>
<feature type="domain" description="HTH cro/C1-type" evidence="7">
    <location>
        <begin position="13"/>
        <end position="66"/>
    </location>
</feature>
<dbReference type="InterPro" id="IPR051476">
    <property type="entry name" value="Bac_ResReg_Asp_Phosphatase"/>
</dbReference>
<dbReference type="AlphaFoldDB" id="A0AAJ1TJU2"/>
<dbReference type="CDD" id="cd00093">
    <property type="entry name" value="HTH_XRE"/>
    <property type="match status" value="1"/>
</dbReference>
<evidence type="ECO:0000313" key="9">
    <source>
        <dbReference type="Proteomes" id="UP001238450"/>
    </source>
</evidence>
<dbReference type="Gene3D" id="1.10.260.40">
    <property type="entry name" value="lambda repressor-like DNA-binding domains"/>
    <property type="match status" value="1"/>
</dbReference>
<comment type="caution">
    <text evidence="8">The sequence shown here is derived from an EMBL/GenBank/DDBJ whole genome shotgun (WGS) entry which is preliminary data.</text>
</comment>
<evidence type="ECO:0000256" key="4">
    <source>
        <dbReference type="ARBA" id="ARBA00022803"/>
    </source>
</evidence>
<proteinExistence type="inferred from homology"/>
<evidence type="ECO:0000259" key="7">
    <source>
        <dbReference type="PROSITE" id="PS50943"/>
    </source>
</evidence>
<comment type="similarity">
    <text evidence="5">Belongs to the Rap family.</text>
</comment>
<dbReference type="RefSeq" id="WP_307250120.1">
    <property type="nucleotide sequence ID" value="NZ_JAUSUV010000001.1"/>
</dbReference>
<evidence type="ECO:0000256" key="5">
    <source>
        <dbReference type="ARBA" id="ARBA00038253"/>
    </source>
</evidence>
<dbReference type="GO" id="GO:0003677">
    <property type="term" value="F:DNA binding"/>
    <property type="evidence" value="ECO:0007669"/>
    <property type="project" value="InterPro"/>
</dbReference>
<dbReference type="Proteomes" id="UP001238450">
    <property type="component" value="Unassembled WGS sequence"/>
</dbReference>
<dbReference type="InterPro" id="IPR019734">
    <property type="entry name" value="TPR_rpt"/>
</dbReference>
<organism evidence="8 9">
    <name type="scientific">Croceifilum oryzae</name>
    <dbReference type="NCBI Taxonomy" id="1553429"/>
    <lineage>
        <taxon>Bacteria</taxon>
        <taxon>Bacillati</taxon>
        <taxon>Bacillota</taxon>
        <taxon>Bacilli</taxon>
        <taxon>Bacillales</taxon>
        <taxon>Thermoactinomycetaceae</taxon>
        <taxon>Croceifilum</taxon>
    </lineage>
</organism>
<dbReference type="InterPro" id="IPR010982">
    <property type="entry name" value="Lambda_DNA-bd_dom_sf"/>
</dbReference>
<keyword evidence="9" id="KW-1185">Reference proteome</keyword>
<evidence type="ECO:0000256" key="2">
    <source>
        <dbReference type="ARBA" id="ARBA00022490"/>
    </source>
</evidence>
<dbReference type="InterPro" id="IPR011990">
    <property type="entry name" value="TPR-like_helical_dom_sf"/>
</dbReference>
<dbReference type="PROSITE" id="PS50005">
    <property type="entry name" value="TPR"/>
    <property type="match status" value="1"/>
</dbReference>
<gene>
    <name evidence="8" type="ORF">J2Z48_000199</name>
</gene>
<dbReference type="SUPFAM" id="SSF48452">
    <property type="entry name" value="TPR-like"/>
    <property type="match status" value="2"/>
</dbReference>
<evidence type="ECO:0000256" key="1">
    <source>
        <dbReference type="ARBA" id="ARBA00004496"/>
    </source>
</evidence>
<comment type="subcellular location">
    <subcellularLocation>
        <location evidence="1">Cytoplasm</location>
    </subcellularLocation>
</comment>
<evidence type="ECO:0000256" key="3">
    <source>
        <dbReference type="ARBA" id="ARBA00022737"/>
    </source>
</evidence>
<reference evidence="8 9" key="1">
    <citation type="submission" date="2023-07" db="EMBL/GenBank/DDBJ databases">
        <title>Genomic Encyclopedia of Type Strains, Phase IV (KMG-IV): sequencing the most valuable type-strain genomes for metagenomic binning, comparative biology and taxonomic classification.</title>
        <authorList>
            <person name="Goeker M."/>
        </authorList>
    </citation>
    <scope>NUCLEOTIDE SEQUENCE [LARGE SCALE GENOMIC DNA]</scope>
    <source>
        <strain evidence="8 9">DSM 46876</strain>
    </source>
</reference>
<evidence type="ECO:0000313" key="8">
    <source>
        <dbReference type="EMBL" id="MDQ0416041.1"/>
    </source>
</evidence>
<keyword evidence="4 6" id="KW-0802">TPR repeat</keyword>
<dbReference type="Gene3D" id="1.25.40.10">
    <property type="entry name" value="Tetratricopeptide repeat domain"/>
    <property type="match status" value="3"/>
</dbReference>
<dbReference type="PANTHER" id="PTHR46630">
    <property type="entry name" value="TETRATRICOPEPTIDE REPEAT PROTEIN 29"/>
    <property type="match status" value="1"/>
</dbReference>
<dbReference type="SUPFAM" id="SSF47413">
    <property type="entry name" value="lambda repressor-like DNA-binding domains"/>
    <property type="match status" value="1"/>
</dbReference>
<dbReference type="PROSITE" id="PS50943">
    <property type="entry name" value="HTH_CROC1"/>
    <property type="match status" value="1"/>
</dbReference>
<dbReference type="EMBL" id="JAUSUV010000001">
    <property type="protein sequence ID" value="MDQ0416041.1"/>
    <property type="molecule type" value="Genomic_DNA"/>
</dbReference>
<keyword evidence="3" id="KW-0677">Repeat</keyword>
<keyword evidence="2" id="KW-0963">Cytoplasm</keyword>
<accession>A0AAJ1TJU2</accession>
<feature type="repeat" description="TPR" evidence="6">
    <location>
        <begin position="280"/>
        <end position="313"/>
    </location>
</feature>
<dbReference type="Pfam" id="PF13424">
    <property type="entry name" value="TPR_12"/>
    <property type="match status" value="1"/>
</dbReference>
<evidence type="ECO:0000256" key="6">
    <source>
        <dbReference type="PROSITE-ProRule" id="PRU00339"/>
    </source>
</evidence>
<protein>
    <submittedName>
        <fullName evidence="8">Tetratricopeptide (TPR) repeat protein</fullName>
    </submittedName>
</protein>
<dbReference type="PANTHER" id="PTHR46630:SF1">
    <property type="entry name" value="TETRATRICOPEPTIDE REPEAT PROTEIN 29"/>
    <property type="match status" value="1"/>
</dbReference>
<dbReference type="GO" id="GO:0005737">
    <property type="term" value="C:cytoplasm"/>
    <property type="evidence" value="ECO:0007669"/>
    <property type="project" value="UniProtKB-SubCell"/>
</dbReference>
<name>A0AAJ1TJU2_9BACL</name>
<dbReference type="InterPro" id="IPR001387">
    <property type="entry name" value="Cro/C1-type_HTH"/>
</dbReference>